<dbReference type="CDD" id="cd21037">
    <property type="entry name" value="MLKL_NTD"/>
    <property type="match status" value="1"/>
</dbReference>
<evidence type="ECO:0000313" key="3">
    <source>
        <dbReference type="Proteomes" id="UP000736335"/>
    </source>
</evidence>
<dbReference type="AlphaFoldDB" id="A0A9P6H6U1"/>
<dbReference type="InterPro" id="IPR027417">
    <property type="entry name" value="P-loop_NTPase"/>
</dbReference>
<proteinExistence type="predicted"/>
<dbReference type="PANTHER" id="PTHR47691:SF3">
    <property type="entry name" value="HTH-TYPE TRANSCRIPTIONAL REGULATOR RV0890C-RELATED"/>
    <property type="match status" value="1"/>
</dbReference>
<dbReference type="EMBL" id="WIUZ02000016">
    <property type="protein sequence ID" value="KAF9780490.1"/>
    <property type="molecule type" value="Genomic_DNA"/>
</dbReference>
<dbReference type="SUPFAM" id="SSF52540">
    <property type="entry name" value="P-loop containing nucleoside triphosphate hydrolases"/>
    <property type="match status" value="1"/>
</dbReference>
<reference evidence="2" key="1">
    <citation type="journal article" date="2020" name="Nat. Commun.">
        <title>Large-scale genome sequencing of mycorrhizal fungi provides insights into the early evolution of symbiotic traits.</title>
        <authorList>
            <person name="Miyauchi S."/>
            <person name="Kiss E."/>
            <person name="Kuo A."/>
            <person name="Drula E."/>
            <person name="Kohler A."/>
            <person name="Sanchez-Garcia M."/>
            <person name="Morin E."/>
            <person name="Andreopoulos B."/>
            <person name="Barry K.W."/>
            <person name="Bonito G."/>
            <person name="Buee M."/>
            <person name="Carver A."/>
            <person name="Chen C."/>
            <person name="Cichocki N."/>
            <person name="Clum A."/>
            <person name="Culley D."/>
            <person name="Crous P.W."/>
            <person name="Fauchery L."/>
            <person name="Girlanda M."/>
            <person name="Hayes R.D."/>
            <person name="Keri Z."/>
            <person name="LaButti K."/>
            <person name="Lipzen A."/>
            <person name="Lombard V."/>
            <person name="Magnuson J."/>
            <person name="Maillard F."/>
            <person name="Murat C."/>
            <person name="Nolan M."/>
            <person name="Ohm R.A."/>
            <person name="Pangilinan J."/>
            <person name="Pereira M.F."/>
            <person name="Perotto S."/>
            <person name="Peter M."/>
            <person name="Pfister S."/>
            <person name="Riley R."/>
            <person name="Sitrit Y."/>
            <person name="Stielow J.B."/>
            <person name="Szollosi G."/>
            <person name="Zifcakova L."/>
            <person name="Stursova M."/>
            <person name="Spatafora J.W."/>
            <person name="Tedersoo L."/>
            <person name="Vaario L.M."/>
            <person name="Yamada A."/>
            <person name="Yan M."/>
            <person name="Wang P."/>
            <person name="Xu J."/>
            <person name="Bruns T."/>
            <person name="Baldrian P."/>
            <person name="Vilgalys R."/>
            <person name="Dunand C."/>
            <person name="Henrissat B."/>
            <person name="Grigoriev I.V."/>
            <person name="Hibbett D."/>
            <person name="Nagy L.G."/>
            <person name="Martin F.M."/>
        </authorList>
    </citation>
    <scope>NUCLEOTIDE SEQUENCE</scope>
    <source>
        <strain evidence="2">UH-Tt-Lm1</strain>
    </source>
</reference>
<dbReference type="SMART" id="SM00028">
    <property type="entry name" value="TPR"/>
    <property type="match status" value="3"/>
</dbReference>
<dbReference type="Proteomes" id="UP000736335">
    <property type="component" value="Unassembled WGS sequence"/>
</dbReference>
<dbReference type="SUPFAM" id="SSF48452">
    <property type="entry name" value="TPR-like"/>
    <property type="match status" value="1"/>
</dbReference>
<evidence type="ECO:0000256" key="1">
    <source>
        <dbReference type="SAM" id="MobiDB-lite"/>
    </source>
</evidence>
<organism evidence="2 3">
    <name type="scientific">Thelephora terrestris</name>
    <dbReference type="NCBI Taxonomy" id="56493"/>
    <lineage>
        <taxon>Eukaryota</taxon>
        <taxon>Fungi</taxon>
        <taxon>Dikarya</taxon>
        <taxon>Basidiomycota</taxon>
        <taxon>Agaricomycotina</taxon>
        <taxon>Agaricomycetes</taxon>
        <taxon>Thelephorales</taxon>
        <taxon>Thelephoraceae</taxon>
        <taxon>Thelephora</taxon>
    </lineage>
</organism>
<dbReference type="Gene3D" id="3.40.50.300">
    <property type="entry name" value="P-loop containing nucleotide triphosphate hydrolases"/>
    <property type="match status" value="1"/>
</dbReference>
<keyword evidence="3" id="KW-1185">Reference proteome</keyword>
<sequence>MATNIPPPKGRDGTLSLLGAAIESLNVAKGITSITRAKAVFDAASALLAMIRDSIDNLGDYVKLGLSCARVCRSLDRGLSGRRSDELSGNAYIEQYNIQGLNRRTVGAIQRKIVQQGRRNTASRFFYSKIDKSAIAAWGQDLDRILLIFDTELSMHNHVILLDIRRDVRGGQGGTNPQHQSSQASVPLGELPPPPPKAFFGRGGLVEETVGHAEKLESVALIGAGGIGKTSIALSVLDDDRIKARFGDNRRFVRCDRFPASSAHFLARLSKVIGAGLENPEDLAPLRPLLSSKEMIIVLDNAETILDPQGTNHEEIYAVVDELCQFKTVCLLITSRITTVPRYCKRPQIPTLSKEAACEIFYGIHSNGERSGTINNLLQRLDFHALSITLLATTASDNLWDHDRSAKEWDEQRAQVLRTDHNESLAKTIELSLASPTFRNLGPNARDLLGVVAFFPQGIGEKNLDWLFPTIPDRKNIFDKFCVLSLTYRSNGFITMLAPIKDYLCPRDPKSSPLLCATKDHYFTRLSVRCHPSSPGFEETRWIKSEDTNVEHLLDIFTSFDVGALNIWDVCCHFMTHLAWQKPRQTVLRSKIEGLPDGHPSKAGCLFGLSRLFQLIGKHAEQKQLLIHTLKLWRERGDDSQVALTLEFLSYVNWALRLPGEGIPQVEEALEIFKRLEDTKGQAKCLNTLARLLLVDNRLDAAEAAALRQIELLPQEFQLCRSHRLLATIFLSKGEKKKAIHHLETALTIASPPNWQDQLFWIHYEMAKLFHGERESDHANAHIEQAKSHVADNTYNLGRGAEMQARIWYQEGRLEEAKTEALRAMEVYERLGVVKQAGRCRELFQMIEC</sequence>
<reference evidence="2" key="2">
    <citation type="submission" date="2020-11" db="EMBL/GenBank/DDBJ databases">
        <authorList>
            <consortium name="DOE Joint Genome Institute"/>
            <person name="Kuo A."/>
            <person name="Miyauchi S."/>
            <person name="Kiss E."/>
            <person name="Drula E."/>
            <person name="Kohler A."/>
            <person name="Sanchez-Garcia M."/>
            <person name="Andreopoulos B."/>
            <person name="Barry K.W."/>
            <person name="Bonito G."/>
            <person name="Buee M."/>
            <person name="Carver A."/>
            <person name="Chen C."/>
            <person name="Cichocki N."/>
            <person name="Clum A."/>
            <person name="Culley D."/>
            <person name="Crous P.W."/>
            <person name="Fauchery L."/>
            <person name="Girlanda M."/>
            <person name="Hayes R."/>
            <person name="Keri Z."/>
            <person name="Labutti K."/>
            <person name="Lipzen A."/>
            <person name="Lombard V."/>
            <person name="Magnuson J."/>
            <person name="Maillard F."/>
            <person name="Morin E."/>
            <person name="Murat C."/>
            <person name="Nolan M."/>
            <person name="Ohm R."/>
            <person name="Pangilinan J."/>
            <person name="Pereira M."/>
            <person name="Perotto S."/>
            <person name="Peter M."/>
            <person name="Riley R."/>
            <person name="Sitrit Y."/>
            <person name="Stielow B."/>
            <person name="Szollosi G."/>
            <person name="Zifcakova L."/>
            <person name="Stursova M."/>
            <person name="Spatafora J.W."/>
            <person name="Tedersoo L."/>
            <person name="Vaario L.-M."/>
            <person name="Yamada A."/>
            <person name="Yan M."/>
            <person name="Wang P."/>
            <person name="Xu J."/>
            <person name="Bruns T."/>
            <person name="Baldrian P."/>
            <person name="Vilgalys R."/>
            <person name="Henrissat B."/>
            <person name="Grigoriev I.V."/>
            <person name="Hibbett D."/>
            <person name="Nagy L.G."/>
            <person name="Martin F.M."/>
        </authorList>
    </citation>
    <scope>NUCLEOTIDE SEQUENCE</scope>
    <source>
        <strain evidence="2">UH-Tt-Lm1</strain>
    </source>
</reference>
<dbReference type="PANTHER" id="PTHR47691">
    <property type="entry name" value="REGULATOR-RELATED"/>
    <property type="match status" value="1"/>
</dbReference>
<evidence type="ECO:0008006" key="4">
    <source>
        <dbReference type="Google" id="ProtNLM"/>
    </source>
</evidence>
<dbReference type="OrthoDB" id="1534087at2759"/>
<comment type="caution">
    <text evidence="2">The sequence shown here is derived from an EMBL/GenBank/DDBJ whole genome shotgun (WGS) entry which is preliminary data.</text>
</comment>
<dbReference type="InterPro" id="IPR011990">
    <property type="entry name" value="TPR-like_helical_dom_sf"/>
</dbReference>
<name>A0A9P6H6U1_9AGAM</name>
<dbReference type="Gene3D" id="1.25.40.10">
    <property type="entry name" value="Tetratricopeptide repeat domain"/>
    <property type="match status" value="1"/>
</dbReference>
<feature type="region of interest" description="Disordered" evidence="1">
    <location>
        <begin position="171"/>
        <end position="193"/>
    </location>
</feature>
<feature type="compositionally biased region" description="Polar residues" evidence="1">
    <location>
        <begin position="175"/>
        <end position="185"/>
    </location>
</feature>
<accession>A0A9P6H6U1</accession>
<dbReference type="InterPro" id="IPR019734">
    <property type="entry name" value="TPR_rpt"/>
</dbReference>
<dbReference type="PRINTS" id="PR00364">
    <property type="entry name" value="DISEASERSIST"/>
</dbReference>
<gene>
    <name evidence="2" type="ORF">BJ322DRAFT_1164320</name>
</gene>
<protein>
    <recommendedName>
        <fullName evidence="4">NB-ARC domain-containing protein</fullName>
    </recommendedName>
</protein>
<evidence type="ECO:0000313" key="2">
    <source>
        <dbReference type="EMBL" id="KAF9780490.1"/>
    </source>
</evidence>
<dbReference type="InterPro" id="IPR059179">
    <property type="entry name" value="MLKL-like_MCAfunc"/>
</dbReference>